<reference evidence="1 2" key="1">
    <citation type="submission" date="2020-10" db="EMBL/GenBank/DDBJ databases">
        <authorList>
            <person name="Castelo-Branco R."/>
            <person name="Eusebio N."/>
            <person name="Adriana R."/>
            <person name="Vieira A."/>
            <person name="Brugerolle De Fraissinette N."/>
            <person name="Rezende De Castro R."/>
            <person name="Schneider M.P."/>
            <person name="Vasconcelos V."/>
            <person name="Leao P.N."/>
        </authorList>
    </citation>
    <scope>NUCLEOTIDE SEQUENCE [LARGE SCALE GENOMIC DNA]</scope>
    <source>
        <strain evidence="1 2">LEGE 06226</strain>
    </source>
</reference>
<keyword evidence="2" id="KW-1185">Reference proteome</keyword>
<accession>A0ABR9ULJ6</accession>
<organism evidence="1 2">
    <name type="scientific">Planktothrix mougeotii LEGE 06226</name>
    <dbReference type="NCBI Taxonomy" id="1828728"/>
    <lineage>
        <taxon>Bacteria</taxon>
        <taxon>Bacillati</taxon>
        <taxon>Cyanobacteriota</taxon>
        <taxon>Cyanophyceae</taxon>
        <taxon>Oscillatoriophycideae</taxon>
        <taxon>Oscillatoriales</taxon>
        <taxon>Microcoleaceae</taxon>
        <taxon>Planktothrix</taxon>
    </lineage>
</organism>
<evidence type="ECO:0000313" key="1">
    <source>
        <dbReference type="EMBL" id="MBE9146414.1"/>
    </source>
</evidence>
<dbReference type="EMBL" id="JADEWU010000098">
    <property type="protein sequence ID" value="MBE9146414.1"/>
    <property type="molecule type" value="Genomic_DNA"/>
</dbReference>
<dbReference type="Proteomes" id="UP000640725">
    <property type="component" value="Unassembled WGS sequence"/>
</dbReference>
<evidence type="ECO:0000313" key="2">
    <source>
        <dbReference type="Proteomes" id="UP000640725"/>
    </source>
</evidence>
<proteinExistence type="predicted"/>
<gene>
    <name evidence="1" type="ORF">IQ236_24780</name>
</gene>
<protein>
    <submittedName>
        <fullName evidence="1">Restriction endonuclease subunit S</fullName>
    </submittedName>
</protein>
<dbReference type="RefSeq" id="WP_190525016.1">
    <property type="nucleotide sequence ID" value="NZ_JADEWU010000098.1"/>
</dbReference>
<sequence>MSIPPEIEALIEQINRELDEIEELATEGLTIANRFLVLFENNPIFLQISYFFNSVLLYVDKARRDTQNAREQLSQDISPLIISVVIQEVGEYLSTLKGEVSEAKSRTLTYRNRLENLQ</sequence>
<keyword evidence="1" id="KW-0255">Endonuclease</keyword>
<name>A0ABR9ULJ6_9CYAN</name>
<keyword evidence="1" id="KW-0540">Nuclease</keyword>
<comment type="caution">
    <text evidence="1">The sequence shown here is derived from an EMBL/GenBank/DDBJ whole genome shotgun (WGS) entry which is preliminary data.</text>
</comment>
<keyword evidence="1" id="KW-0378">Hydrolase</keyword>
<dbReference type="GO" id="GO:0004519">
    <property type="term" value="F:endonuclease activity"/>
    <property type="evidence" value="ECO:0007669"/>
    <property type="project" value="UniProtKB-KW"/>
</dbReference>